<feature type="region of interest" description="Disordered" evidence="1">
    <location>
        <begin position="1"/>
        <end position="51"/>
    </location>
</feature>
<dbReference type="Proteomes" id="UP000011713">
    <property type="component" value="Unassembled WGS sequence"/>
</dbReference>
<dbReference type="EnsemblProtists" id="HpaT808842">
    <property type="protein sequence ID" value="HpaP808842"/>
    <property type="gene ID" value="HpaG808842"/>
</dbReference>
<evidence type="ECO:0000313" key="2">
    <source>
        <dbReference type="EnsemblProtists" id="HpaP808842"/>
    </source>
</evidence>
<dbReference type="HOGENOM" id="CLU_291964_0_0_1"/>
<evidence type="ECO:0000313" key="3">
    <source>
        <dbReference type="Proteomes" id="UP000011713"/>
    </source>
</evidence>
<feature type="compositionally biased region" description="Polar residues" evidence="1">
    <location>
        <begin position="175"/>
        <end position="197"/>
    </location>
</feature>
<reference evidence="3" key="1">
    <citation type="journal article" date="2010" name="Science">
        <title>Signatures of adaptation to obligate biotrophy in the Hyaloperonospora arabidopsidis genome.</title>
        <authorList>
            <person name="Baxter L."/>
            <person name="Tripathy S."/>
            <person name="Ishaque N."/>
            <person name="Boot N."/>
            <person name="Cabral A."/>
            <person name="Kemen E."/>
            <person name="Thines M."/>
            <person name="Ah-Fong A."/>
            <person name="Anderson R."/>
            <person name="Badejoko W."/>
            <person name="Bittner-Eddy P."/>
            <person name="Boore J.L."/>
            <person name="Chibucos M.C."/>
            <person name="Coates M."/>
            <person name="Dehal P."/>
            <person name="Delehaunty K."/>
            <person name="Dong S."/>
            <person name="Downton P."/>
            <person name="Dumas B."/>
            <person name="Fabro G."/>
            <person name="Fronick C."/>
            <person name="Fuerstenberg S.I."/>
            <person name="Fulton L."/>
            <person name="Gaulin E."/>
            <person name="Govers F."/>
            <person name="Hughes L."/>
            <person name="Humphray S."/>
            <person name="Jiang R.H."/>
            <person name="Judelson H."/>
            <person name="Kamoun S."/>
            <person name="Kyung K."/>
            <person name="Meijer H."/>
            <person name="Minx P."/>
            <person name="Morris P."/>
            <person name="Nelson J."/>
            <person name="Phuntumart V."/>
            <person name="Qutob D."/>
            <person name="Rehmany A."/>
            <person name="Rougon-Cardoso A."/>
            <person name="Ryden P."/>
            <person name="Torto-Alalibo T."/>
            <person name="Studholme D."/>
            <person name="Wang Y."/>
            <person name="Win J."/>
            <person name="Wood J."/>
            <person name="Clifton S.W."/>
            <person name="Rogers J."/>
            <person name="Van den Ackerveken G."/>
            <person name="Jones J.D."/>
            <person name="McDowell J.M."/>
            <person name="Beynon J."/>
            <person name="Tyler B.M."/>
        </authorList>
    </citation>
    <scope>NUCLEOTIDE SEQUENCE [LARGE SCALE GENOMIC DNA]</scope>
    <source>
        <strain evidence="3">Emoy2</strain>
    </source>
</reference>
<accession>M4BR03</accession>
<feature type="compositionally biased region" description="Polar residues" evidence="1">
    <location>
        <begin position="207"/>
        <end position="217"/>
    </location>
</feature>
<name>M4BR03_HYAAE</name>
<feature type="compositionally biased region" description="Basic and acidic residues" evidence="1">
    <location>
        <begin position="338"/>
        <end position="347"/>
    </location>
</feature>
<protein>
    <recommendedName>
        <fullName evidence="4">JmjC domain-containing protein</fullName>
    </recommendedName>
</protein>
<dbReference type="VEuPathDB" id="FungiDB:HpaG808842"/>
<dbReference type="eggNOG" id="ENOG502RZN6">
    <property type="taxonomic scope" value="Eukaryota"/>
</dbReference>
<sequence length="1026" mass="113266">MAATGLGADVPSLTVSVHTPELAESPGNDDDEDEVKRDYMADDEDESEVDCGSTWSTVKALTGGSESCEKYSTLVEMSCTGNEPEFVEQKLDASIPTQSVNSDTSATELYKADVVSCNNSSRRLCLEWHSCGDIGEAYGLSDYSHQDETVLTAAVTTSAAIIDCTTALTRESAATQSTSDFGESTSSCISSDGSQTSSREEELGLTEFTQRPRGSSSHCEEMNGVANEELTAVAKDEQPEKKDVLIHTGNSTEDELEDDQSVEISSGEGNVREYENLGNRAQSDGRELPQESRMVRAALRVPTERLVGSEAKSESSETTKAAVTSKRKQSPELQGDFAKSDNCDEHLSSASISTPAHSPERSTYAIKKKMKKSSSQPESTRSECLRRSPRVKTKPPEFMRSERKHIANLAVLTHFDRQHGNSASSPAALDVVCKSSGAQVTASRGDAAIHLKKCRSFGRKVSQLDEADDVEDKAPASPSVTSAVQAVKTESGCDELGVASALVDLMGTKALVAKLKQSFQSATFSGHAPISRFQNLIGDDVTGLRHLNVFRLLDAVNQLDGPILQLHLRWQGVRRTTGQDQVDPISKAKARCLESSCLRFPTPRSVADQFIAPLAKELGLEYSMHQHTATLTSCPLAGAVLDWRFHRAETVVFQLRGRSIWRTKMGQVEHPHQCFHPQSWLWDDMIHIAKVHRMATVDRTSLGFLATPDEDLNVFNERGEEVAAKQQDYVLKPGSVAYLPAGAWFNVETKGPGALWIEIQLSSMTYEELALTAIKHIALGDKRWRKGVQLYPGSRGQLKTTRHYMEECIDSLCKDMLKLEGGDLLPEYLGTEDMHELVARGLIRDTSTSRATRSIEVDLTNPKFKLKHEKVFKNATYRVNPVAVLMSEAEIPRLTAGDGLEHVTADDSASEMKYRALKRTPKSRPKRKQALGALTHRDKCTYVLDELFGNSGFHSQLHVTFRCSEEQSRMVEWLCCRGSEPFHLNEFSCSDFVPRQRTSPARHEENGRKLLRFFCFVGYITQVKSP</sequence>
<dbReference type="InParanoid" id="M4BR03"/>
<dbReference type="Gene3D" id="2.60.120.650">
    <property type="entry name" value="Cupin"/>
    <property type="match status" value="1"/>
</dbReference>
<dbReference type="AlphaFoldDB" id="M4BR03"/>
<evidence type="ECO:0000256" key="1">
    <source>
        <dbReference type="SAM" id="MobiDB-lite"/>
    </source>
</evidence>
<feature type="compositionally biased region" description="Basic and acidic residues" evidence="1">
    <location>
        <begin position="283"/>
        <end position="294"/>
    </location>
</feature>
<dbReference type="OMA" id="SSHCEEM"/>
<dbReference type="EMBL" id="JH598611">
    <property type="status" value="NOT_ANNOTATED_CDS"/>
    <property type="molecule type" value="Genomic_DNA"/>
</dbReference>
<organism evidence="2 3">
    <name type="scientific">Hyaloperonospora arabidopsidis (strain Emoy2)</name>
    <name type="common">Downy mildew agent</name>
    <name type="synonym">Peronospora arabidopsidis</name>
    <dbReference type="NCBI Taxonomy" id="559515"/>
    <lineage>
        <taxon>Eukaryota</taxon>
        <taxon>Sar</taxon>
        <taxon>Stramenopiles</taxon>
        <taxon>Oomycota</taxon>
        <taxon>Peronosporomycetes</taxon>
        <taxon>Peronosporales</taxon>
        <taxon>Peronosporaceae</taxon>
        <taxon>Hyaloperonospora</taxon>
    </lineage>
</organism>
<feature type="region of interest" description="Disordered" evidence="1">
    <location>
        <begin position="175"/>
        <end position="221"/>
    </location>
</feature>
<keyword evidence="3" id="KW-1185">Reference proteome</keyword>
<proteinExistence type="predicted"/>
<feature type="compositionally biased region" description="Acidic residues" evidence="1">
    <location>
        <begin position="252"/>
        <end position="261"/>
    </location>
</feature>
<evidence type="ECO:0008006" key="4">
    <source>
        <dbReference type="Google" id="ProtNLM"/>
    </source>
</evidence>
<feature type="region of interest" description="Disordered" evidence="1">
    <location>
        <begin position="247"/>
        <end position="396"/>
    </location>
</feature>
<reference evidence="2" key="2">
    <citation type="submission" date="2015-06" db="UniProtKB">
        <authorList>
            <consortium name="EnsemblProtists"/>
        </authorList>
    </citation>
    <scope>IDENTIFICATION</scope>
    <source>
        <strain evidence="2">Emoy2</strain>
    </source>
</reference>